<evidence type="ECO:0000313" key="5">
    <source>
        <dbReference type="Proteomes" id="UP000663866"/>
    </source>
</evidence>
<evidence type="ECO:0000313" key="3">
    <source>
        <dbReference type="EMBL" id="CAF4252502.1"/>
    </source>
</evidence>
<feature type="compositionally biased region" description="Basic and acidic residues" evidence="1">
    <location>
        <begin position="82"/>
        <end position="95"/>
    </location>
</feature>
<dbReference type="Proteomes" id="UP000663856">
    <property type="component" value="Unassembled WGS sequence"/>
</dbReference>
<keyword evidence="5" id="KW-1185">Reference proteome</keyword>
<evidence type="ECO:0000313" key="2">
    <source>
        <dbReference type="EMBL" id="CAF2028488.1"/>
    </source>
</evidence>
<feature type="region of interest" description="Disordered" evidence="1">
    <location>
        <begin position="68"/>
        <end position="105"/>
    </location>
</feature>
<protein>
    <submittedName>
        <fullName evidence="2">Uncharacterized protein</fullName>
    </submittedName>
</protein>
<reference evidence="2" key="1">
    <citation type="submission" date="2021-02" db="EMBL/GenBank/DDBJ databases">
        <authorList>
            <person name="Nowell W R."/>
        </authorList>
    </citation>
    <scope>NUCLEOTIDE SEQUENCE</scope>
</reference>
<organism evidence="2 4">
    <name type="scientific">Rotaria magnacalcarata</name>
    <dbReference type="NCBI Taxonomy" id="392030"/>
    <lineage>
        <taxon>Eukaryota</taxon>
        <taxon>Metazoa</taxon>
        <taxon>Spiralia</taxon>
        <taxon>Gnathifera</taxon>
        <taxon>Rotifera</taxon>
        <taxon>Eurotatoria</taxon>
        <taxon>Bdelloidea</taxon>
        <taxon>Philodinida</taxon>
        <taxon>Philodinidae</taxon>
        <taxon>Rotaria</taxon>
    </lineage>
</organism>
<feature type="compositionally biased region" description="Acidic residues" evidence="1">
    <location>
        <begin position="96"/>
        <end position="105"/>
    </location>
</feature>
<evidence type="ECO:0000313" key="4">
    <source>
        <dbReference type="Proteomes" id="UP000663856"/>
    </source>
</evidence>
<proteinExistence type="predicted"/>
<dbReference type="EMBL" id="CAJNRF010001828">
    <property type="protein sequence ID" value="CAF2028488.1"/>
    <property type="molecule type" value="Genomic_DNA"/>
</dbReference>
<dbReference type="EMBL" id="CAJOBG010008810">
    <property type="protein sequence ID" value="CAF4252502.1"/>
    <property type="molecule type" value="Genomic_DNA"/>
</dbReference>
<comment type="caution">
    <text evidence="2">The sequence shown here is derived from an EMBL/GenBank/DDBJ whole genome shotgun (WGS) entry which is preliminary data.</text>
</comment>
<gene>
    <name evidence="3" type="ORF">OVN521_LOCUS29106</name>
    <name evidence="2" type="ORF">WKI299_LOCUS6307</name>
</gene>
<accession>A0A816N3S7</accession>
<dbReference type="AlphaFoldDB" id="A0A816N3S7"/>
<sequence>PQEFAAPGTCAELRCKGRPCAQCHKCRDWHFTGNHDKWNWVCNFKNWKGDDWQRWNDGDYKLFKKRTDGATCDGLDDDDDDDRGRGDRGRGRGRDDDLDDGYLLDDDDYDYLDHFCLCNREW</sequence>
<dbReference type="Proteomes" id="UP000663866">
    <property type="component" value="Unassembled WGS sequence"/>
</dbReference>
<evidence type="ECO:0000256" key="1">
    <source>
        <dbReference type="SAM" id="MobiDB-lite"/>
    </source>
</evidence>
<feature type="non-terminal residue" evidence="2">
    <location>
        <position position="1"/>
    </location>
</feature>
<name>A0A816N3S7_9BILA</name>